<feature type="compositionally biased region" description="Low complexity" evidence="2">
    <location>
        <begin position="419"/>
        <end position="441"/>
    </location>
</feature>
<dbReference type="GO" id="GO:0008270">
    <property type="term" value="F:zinc ion binding"/>
    <property type="evidence" value="ECO:0007669"/>
    <property type="project" value="InterPro"/>
</dbReference>
<feature type="region of interest" description="Disordered" evidence="2">
    <location>
        <begin position="128"/>
        <end position="179"/>
    </location>
</feature>
<accession>A0AA39V9Z3</accession>
<dbReference type="InterPro" id="IPR036864">
    <property type="entry name" value="Zn2-C6_fun-type_DNA-bd_sf"/>
</dbReference>
<feature type="region of interest" description="Disordered" evidence="2">
    <location>
        <begin position="1"/>
        <end position="29"/>
    </location>
</feature>
<dbReference type="Proteomes" id="UP001166286">
    <property type="component" value="Unassembled WGS sequence"/>
</dbReference>
<evidence type="ECO:0000256" key="1">
    <source>
        <dbReference type="ARBA" id="ARBA00023242"/>
    </source>
</evidence>
<name>A0AA39V9Z3_9LECA</name>
<organism evidence="4 5">
    <name type="scientific">Cladonia borealis</name>
    <dbReference type="NCBI Taxonomy" id="184061"/>
    <lineage>
        <taxon>Eukaryota</taxon>
        <taxon>Fungi</taxon>
        <taxon>Dikarya</taxon>
        <taxon>Ascomycota</taxon>
        <taxon>Pezizomycotina</taxon>
        <taxon>Lecanoromycetes</taxon>
        <taxon>OSLEUM clade</taxon>
        <taxon>Lecanoromycetidae</taxon>
        <taxon>Lecanorales</taxon>
        <taxon>Lecanorineae</taxon>
        <taxon>Cladoniaceae</taxon>
        <taxon>Cladonia</taxon>
    </lineage>
</organism>
<protein>
    <recommendedName>
        <fullName evidence="3">Zn(2)-C6 fungal-type domain-containing protein</fullName>
    </recommendedName>
</protein>
<reference evidence="4" key="1">
    <citation type="submission" date="2023-03" db="EMBL/GenBank/DDBJ databases">
        <title>Complete genome of Cladonia borealis.</title>
        <authorList>
            <person name="Park H."/>
        </authorList>
    </citation>
    <scope>NUCLEOTIDE SEQUENCE</scope>
    <source>
        <strain evidence="4">ANT050790</strain>
    </source>
</reference>
<evidence type="ECO:0000313" key="5">
    <source>
        <dbReference type="Proteomes" id="UP001166286"/>
    </source>
</evidence>
<feature type="domain" description="Zn(2)-C6 fungal-type" evidence="3">
    <location>
        <begin position="28"/>
        <end position="65"/>
    </location>
</feature>
<keyword evidence="1" id="KW-0539">Nucleus</keyword>
<evidence type="ECO:0000313" key="4">
    <source>
        <dbReference type="EMBL" id="KAK0516975.1"/>
    </source>
</evidence>
<proteinExistence type="predicted"/>
<comment type="caution">
    <text evidence="4">The sequence shown here is derived from an EMBL/GenBank/DDBJ whole genome shotgun (WGS) entry which is preliminary data.</text>
</comment>
<gene>
    <name evidence="4" type="ORF">JMJ35_000130</name>
</gene>
<feature type="region of interest" description="Disordered" evidence="2">
    <location>
        <begin position="71"/>
        <end position="101"/>
    </location>
</feature>
<sequence length="622" mass="67838">MATPEDAATSNSHPSSTIPKAQPSKRGACDRCRGQKLRCLRDDQGQDGSQAPCVRCFKAGAACSYGIAKRAGRPPASHVSHANAPSSQQQRKGSRVDKTKENGRASKSVLNANGHQLTSFFDRQTDGARFRCGTDGPASGPLLQKNTRNTPNQESEEENETLELSPVEELSPNSLHDTTSHVAGADLHFAAYSGSSSATLPWLDDGLSAFYNNDAGQALSVEPFGPKYSWAFQAYQTQSMDMQMPAALAMNSDTQSKDMGTDGYGTPAQTYSTNAQVSGPSNEAMDLDFPCRNAHTELFSPMMAVQARPNLVRDRDRNRLAENEVGSGFDEGTLSFNEIQHRRMQELSELAMDLYAQLAANDPENDRQRASGATATVFQDHLVGSVLRSSNTFLTLLNSFSTPAASSSPPVPRPPLTPPTNQTNSPCSSSYSIASPSASTSDQDDSNTDELGQNPRGKLPSGSFDDSKPPPPTDMTTVLQLLTCYLRIIHLHSIMHVRLLDYLLAFFPHTNQNAGSVPPVFPGMQVGGVSLDRFGPFQVKLLLQISIHVLGEIELALGLPEEYMIGKRKRKRDGRGLLEASVSEGFVKRLMKEEAWRGKRVEFVRERLRDLRRVLKGAIDFE</sequence>
<dbReference type="SUPFAM" id="SSF57701">
    <property type="entry name" value="Zn2/Cys6 DNA-binding domain"/>
    <property type="match status" value="1"/>
</dbReference>
<feature type="compositionally biased region" description="Polar residues" evidence="2">
    <location>
        <begin position="8"/>
        <end position="19"/>
    </location>
</feature>
<dbReference type="Pfam" id="PF00172">
    <property type="entry name" value="Zn_clus"/>
    <property type="match status" value="1"/>
</dbReference>
<dbReference type="PROSITE" id="PS50048">
    <property type="entry name" value="ZN2_CY6_FUNGAL_2"/>
    <property type="match status" value="1"/>
</dbReference>
<feature type="compositionally biased region" description="Pro residues" evidence="2">
    <location>
        <begin position="409"/>
        <end position="418"/>
    </location>
</feature>
<keyword evidence="5" id="KW-1185">Reference proteome</keyword>
<dbReference type="Gene3D" id="4.10.240.10">
    <property type="entry name" value="Zn(2)-C6 fungal-type DNA-binding domain"/>
    <property type="match status" value="1"/>
</dbReference>
<dbReference type="EMBL" id="JAFEKC020000001">
    <property type="protein sequence ID" value="KAK0516975.1"/>
    <property type="molecule type" value="Genomic_DNA"/>
</dbReference>
<evidence type="ECO:0000259" key="3">
    <source>
        <dbReference type="PROSITE" id="PS50048"/>
    </source>
</evidence>
<feature type="region of interest" description="Disordered" evidence="2">
    <location>
        <begin position="402"/>
        <end position="472"/>
    </location>
</feature>
<dbReference type="AlphaFoldDB" id="A0AA39V9Z3"/>
<dbReference type="GO" id="GO:0000981">
    <property type="term" value="F:DNA-binding transcription factor activity, RNA polymerase II-specific"/>
    <property type="evidence" value="ECO:0007669"/>
    <property type="project" value="InterPro"/>
</dbReference>
<evidence type="ECO:0000256" key="2">
    <source>
        <dbReference type="SAM" id="MobiDB-lite"/>
    </source>
</evidence>
<dbReference type="InterPro" id="IPR001138">
    <property type="entry name" value="Zn2Cys6_DnaBD"/>
</dbReference>
<dbReference type="CDD" id="cd00067">
    <property type="entry name" value="GAL4"/>
    <property type="match status" value="1"/>
</dbReference>